<dbReference type="AlphaFoldDB" id="A0AAE4ALH7"/>
<evidence type="ECO:0000313" key="3">
    <source>
        <dbReference type="Proteomes" id="UP001241537"/>
    </source>
</evidence>
<dbReference type="InterPro" id="IPR016181">
    <property type="entry name" value="Acyl_CoA_acyltransferase"/>
</dbReference>
<dbReference type="Proteomes" id="UP001241537">
    <property type="component" value="Unassembled WGS sequence"/>
</dbReference>
<dbReference type="InterPro" id="IPR000182">
    <property type="entry name" value="GNAT_dom"/>
</dbReference>
<dbReference type="RefSeq" id="WP_106611491.1">
    <property type="nucleotide sequence ID" value="NZ_JAUSTO010000015.1"/>
</dbReference>
<sequence length="197" mass="23415">MKAKIRLRTLTLEELREIYDNRMRRDFPPEELKPFRKIQEMYESGHYVGYGACTEEDEKQILAYALFSRLRIREQRHYLFDYFAVKDGLRGSGIGTELLAQLPLYMKDAASVIGEVENPDYAENTATEKLRERRLCFYRRNHVRETGITARVMGMEYRIVEAGGERQHTQSEVRELLEAFYHLFFPDSLYQQEVLIR</sequence>
<dbReference type="EMBL" id="JAUSTO010000015">
    <property type="protein sequence ID" value="MDQ0153249.1"/>
    <property type="molecule type" value="Genomic_DNA"/>
</dbReference>
<comment type="caution">
    <text evidence="2">The sequence shown here is derived from an EMBL/GenBank/DDBJ whole genome shotgun (WGS) entry which is preliminary data.</text>
</comment>
<evidence type="ECO:0000259" key="1">
    <source>
        <dbReference type="PROSITE" id="PS51186"/>
    </source>
</evidence>
<dbReference type="CDD" id="cd04301">
    <property type="entry name" value="NAT_SF"/>
    <property type="match status" value="1"/>
</dbReference>
<dbReference type="Gene3D" id="3.40.630.30">
    <property type="match status" value="1"/>
</dbReference>
<name>A0AAE4ALH7_9FIRM</name>
<reference evidence="2" key="1">
    <citation type="submission" date="2023-07" db="EMBL/GenBank/DDBJ databases">
        <title>Genomic Encyclopedia of Type Strains, Phase IV (KMG-IV): sequencing the most valuable type-strain genomes for metagenomic binning, comparative biology and taxonomic classification.</title>
        <authorList>
            <person name="Goeker M."/>
        </authorList>
    </citation>
    <scope>NUCLEOTIDE SEQUENCE</scope>
    <source>
        <strain evidence="2">DSM 19659</strain>
    </source>
</reference>
<keyword evidence="3" id="KW-1185">Reference proteome</keyword>
<evidence type="ECO:0000313" key="2">
    <source>
        <dbReference type="EMBL" id="MDQ0153249.1"/>
    </source>
</evidence>
<dbReference type="PROSITE" id="PS51186">
    <property type="entry name" value="GNAT"/>
    <property type="match status" value="1"/>
</dbReference>
<organism evidence="2 3">
    <name type="scientific">Moryella indoligenes</name>
    <dbReference type="NCBI Taxonomy" id="371674"/>
    <lineage>
        <taxon>Bacteria</taxon>
        <taxon>Bacillati</taxon>
        <taxon>Bacillota</taxon>
        <taxon>Clostridia</taxon>
        <taxon>Lachnospirales</taxon>
        <taxon>Lachnospiraceae</taxon>
        <taxon>Moryella</taxon>
    </lineage>
</organism>
<feature type="domain" description="N-acetyltransferase" evidence="1">
    <location>
        <begin position="5"/>
        <end position="187"/>
    </location>
</feature>
<accession>A0AAE4ALH7</accession>
<dbReference type="GO" id="GO:0016747">
    <property type="term" value="F:acyltransferase activity, transferring groups other than amino-acyl groups"/>
    <property type="evidence" value="ECO:0007669"/>
    <property type="project" value="InterPro"/>
</dbReference>
<dbReference type="Pfam" id="PF00583">
    <property type="entry name" value="Acetyltransf_1"/>
    <property type="match status" value="1"/>
</dbReference>
<proteinExistence type="predicted"/>
<protein>
    <submittedName>
        <fullName evidence="2">GNAT superfamily N-acetyltransferase</fullName>
    </submittedName>
</protein>
<dbReference type="SUPFAM" id="SSF55729">
    <property type="entry name" value="Acyl-CoA N-acyltransferases (Nat)"/>
    <property type="match status" value="1"/>
</dbReference>
<gene>
    <name evidence="2" type="ORF">J2S20_001959</name>
</gene>